<dbReference type="GO" id="GO:0008483">
    <property type="term" value="F:transaminase activity"/>
    <property type="evidence" value="ECO:0007669"/>
    <property type="project" value="UniProtKB-KW"/>
</dbReference>
<feature type="domain" description="Aminotransferase class I/classII large" evidence="6">
    <location>
        <begin position="29"/>
        <end position="380"/>
    </location>
</feature>
<dbReference type="PANTHER" id="PTHR43807">
    <property type="entry name" value="FI04487P"/>
    <property type="match status" value="1"/>
</dbReference>
<evidence type="ECO:0000259" key="6">
    <source>
        <dbReference type="Pfam" id="PF00155"/>
    </source>
</evidence>
<dbReference type="InterPro" id="IPR004838">
    <property type="entry name" value="NHTrfase_class1_PyrdxlP-BS"/>
</dbReference>
<dbReference type="Gene3D" id="3.40.640.10">
    <property type="entry name" value="Type I PLP-dependent aspartate aminotransferase-like (Major domain)"/>
    <property type="match status" value="1"/>
</dbReference>
<evidence type="ECO:0000256" key="4">
    <source>
        <dbReference type="ARBA" id="ARBA00022898"/>
    </source>
</evidence>
<sequence length="390" mass="43782">MPSLSTRTEQFTDSVIRRMTRISAKYGAINLSQGFPDFDPPKELLDRLAQVAYEGPHQYALTWGAQNFREALARKQEHFSGLSVDPNKEIVVTCGSTEAMMAAVMSVVNPGEKVIVFSPFYENYGADAILSGAVPIYVPLNPPAFDFDPEVLEDAFRQGVKALILCNPSNPCGKVFTYEEMKLIADLAIKYDTFVITDEVYEHILYKPNKHIYMNTLPGMRERTITCNSLSKTYSITGWRLGYVIAPEEVIDRVKKVHDFLTVGAAAPLMETAVVGLNMPDSYYVDLQNHYQHMKDLFTGGLKDLGFTFTDPQGAYYVMMDISKWKKKEETDVQFCEWMAAEVGVGAVPGSSFFREDVNHLIRFHFAKQDETLQGALDRLANLEAKAAGR</sequence>
<name>A0ABT2SNG1_9FIRM</name>
<keyword evidence="8" id="KW-1185">Reference proteome</keyword>
<evidence type="ECO:0000256" key="3">
    <source>
        <dbReference type="ARBA" id="ARBA00022679"/>
    </source>
</evidence>
<dbReference type="InterPro" id="IPR004839">
    <property type="entry name" value="Aminotransferase_I/II_large"/>
</dbReference>
<proteinExistence type="inferred from homology"/>
<comment type="similarity">
    <text evidence="5">Belongs to the class-I pyridoxal-phosphate-dependent aminotransferase family.</text>
</comment>
<comment type="cofactor">
    <cofactor evidence="1 5">
        <name>pyridoxal 5'-phosphate</name>
        <dbReference type="ChEBI" id="CHEBI:597326"/>
    </cofactor>
</comment>
<keyword evidence="2 5" id="KW-0032">Aminotransferase</keyword>
<protein>
    <recommendedName>
        <fullName evidence="5">Aminotransferase</fullName>
        <ecNumber evidence="5">2.6.1.-</ecNumber>
    </recommendedName>
</protein>
<evidence type="ECO:0000313" key="7">
    <source>
        <dbReference type="EMBL" id="MCU6726047.1"/>
    </source>
</evidence>
<evidence type="ECO:0000256" key="2">
    <source>
        <dbReference type="ARBA" id="ARBA00022576"/>
    </source>
</evidence>
<keyword evidence="3 5" id="KW-0808">Transferase</keyword>
<dbReference type="InterPro" id="IPR015424">
    <property type="entry name" value="PyrdxlP-dep_Trfase"/>
</dbReference>
<dbReference type="InterPro" id="IPR015421">
    <property type="entry name" value="PyrdxlP-dep_Trfase_major"/>
</dbReference>
<dbReference type="Proteomes" id="UP001652338">
    <property type="component" value="Unassembled WGS sequence"/>
</dbReference>
<dbReference type="InterPro" id="IPR051326">
    <property type="entry name" value="Kynurenine-oxoglutarate_AT"/>
</dbReference>
<dbReference type="EC" id="2.6.1.-" evidence="5"/>
<reference evidence="7 8" key="1">
    <citation type="journal article" date="2021" name="ISME Commun">
        <title>Automated analysis of genomic sequences facilitates high-throughput and comprehensive description of bacteria.</title>
        <authorList>
            <person name="Hitch T.C.A."/>
        </authorList>
    </citation>
    <scope>NUCLEOTIDE SEQUENCE [LARGE SCALE GENOMIC DNA]</scope>
    <source>
        <strain evidence="7 8">Sanger_29</strain>
    </source>
</reference>
<dbReference type="PROSITE" id="PS00105">
    <property type="entry name" value="AA_TRANSFER_CLASS_1"/>
    <property type="match status" value="1"/>
</dbReference>
<dbReference type="PANTHER" id="PTHR43807:SF20">
    <property type="entry name" value="FI04487P"/>
    <property type="match status" value="1"/>
</dbReference>
<dbReference type="InterPro" id="IPR015422">
    <property type="entry name" value="PyrdxlP-dep_Trfase_small"/>
</dbReference>
<evidence type="ECO:0000256" key="5">
    <source>
        <dbReference type="RuleBase" id="RU000481"/>
    </source>
</evidence>
<organism evidence="7 8">
    <name type="scientific">Muricoprocola aceti</name>
    <dbReference type="NCBI Taxonomy" id="2981772"/>
    <lineage>
        <taxon>Bacteria</taxon>
        <taxon>Bacillati</taxon>
        <taxon>Bacillota</taxon>
        <taxon>Clostridia</taxon>
        <taxon>Lachnospirales</taxon>
        <taxon>Lachnospiraceae</taxon>
        <taxon>Muricoprocola</taxon>
    </lineage>
</organism>
<accession>A0ABT2SNG1</accession>
<dbReference type="Gene3D" id="3.90.1150.10">
    <property type="entry name" value="Aspartate Aminotransferase, domain 1"/>
    <property type="match status" value="1"/>
</dbReference>
<dbReference type="RefSeq" id="WP_262655303.1">
    <property type="nucleotide sequence ID" value="NZ_JAOQKE010000017.1"/>
</dbReference>
<evidence type="ECO:0000256" key="1">
    <source>
        <dbReference type="ARBA" id="ARBA00001933"/>
    </source>
</evidence>
<dbReference type="CDD" id="cd00609">
    <property type="entry name" value="AAT_like"/>
    <property type="match status" value="1"/>
</dbReference>
<dbReference type="EMBL" id="JAOQKE010000017">
    <property type="protein sequence ID" value="MCU6726047.1"/>
    <property type="molecule type" value="Genomic_DNA"/>
</dbReference>
<evidence type="ECO:0000313" key="8">
    <source>
        <dbReference type="Proteomes" id="UP001652338"/>
    </source>
</evidence>
<dbReference type="SUPFAM" id="SSF53383">
    <property type="entry name" value="PLP-dependent transferases"/>
    <property type="match status" value="1"/>
</dbReference>
<dbReference type="Pfam" id="PF00155">
    <property type="entry name" value="Aminotran_1_2"/>
    <property type="match status" value="1"/>
</dbReference>
<comment type="caution">
    <text evidence="7">The sequence shown here is derived from an EMBL/GenBank/DDBJ whole genome shotgun (WGS) entry which is preliminary data.</text>
</comment>
<gene>
    <name evidence="7" type="ORF">OCV47_11970</name>
</gene>
<keyword evidence="4" id="KW-0663">Pyridoxal phosphate</keyword>